<dbReference type="InterPro" id="IPR036236">
    <property type="entry name" value="Znf_C2H2_sf"/>
</dbReference>
<comment type="similarity">
    <text evidence="2">Belongs to the krueppel C2H2-type zinc-finger protein family.</text>
</comment>
<dbReference type="AlphaFoldDB" id="A0AAW1V8E3"/>
<keyword evidence="3" id="KW-0479">Metal-binding</keyword>
<keyword evidence="6" id="KW-0862">Zinc</keyword>
<keyword evidence="4" id="KW-0677">Repeat</keyword>
<dbReference type="InterPro" id="IPR013087">
    <property type="entry name" value="Znf_C2H2_type"/>
</dbReference>
<keyword evidence="14" id="KW-1185">Reference proteome</keyword>
<evidence type="ECO:0000256" key="8">
    <source>
        <dbReference type="ARBA" id="ARBA00023125"/>
    </source>
</evidence>
<evidence type="ECO:0000256" key="2">
    <source>
        <dbReference type="ARBA" id="ARBA00006991"/>
    </source>
</evidence>
<dbReference type="PROSITE" id="PS00028">
    <property type="entry name" value="ZINC_FINGER_C2H2_1"/>
    <property type="match status" value="1"/>
</dbReference>
<keyword evidence="5 11" id="KW-0863">Zinc-finger</keyword>
<dbReference type="PANTHER" id="PTHR24394:SF29">
    <property type="entry name" value="MYONEURIN"/>
    <property type="match status" value="1"/>
</dbReference>
<evidence type="ECO:0000313" key="13">
    <source>
        <dbReference type="EMBL" id="KAK9888572.1"/>
    </source>
</evidence>
<comment type="caution">
    <text evidence="13">The sequence shown here is derived from an EMBL/GenBank/DDBJ whole genome shotgun (WGS) entry which is preliminary data.</text>
</comment>
<dbReference type="GO" id="GO:0000981">
    <property type="term" value="F:DNA-binding transcription factor activity, RNA polymerase II-specific"/>
    <property type="evidence" value="ECO:0007669"/>
    <property type="project" value="TreeGrafter"/>
</dbReference>
<evidence type="ECO:0000256" key="5">
    <source>
        <dbReference type="ARBA" id="ARBA00022771"/>
    </source>
</evidence>
<dbReference type="PANTHER" id="PTHR24394">
    <property type="entry name" value="ZINC FINGER PROTEIN"/>
    <property type="match status" value="1"/>
</dbReference>
<dbReference type="SMART" id="SM00355">
    <property type="entry name" value="ZnF_C2H2"/>
    <property type="match status" value="2"/>
</dbReference>
<dbReference type="SUPFAM" id="SSF57667">
    <property type="entry name" value="beta-beta-alpha zinc fingers"/>
    <property type="match status" value="2"/>
</dbReference>
<dbReference type="GO" id="GO:0003690">
    <property type="term" value="F:double-stranded DNA binding"/>
    <property type="evidence" value="ECO:0007669"/>
    <property type="project" value="UniProtKB-ARBA"/>
</dbReference>
<evidence type="ECO:0000256" key="9">
    <source>
        <dbReference type="ARBA" id="ARBA00023163"/>
    </source>
</evidence>
<gene>
    <name evidence="13" type="ORF">WA026_000813</name>
</gene>
<evidence type="ECO:0000256" key="4">
    <source>
        <dbReference type="ARBA" id="ARBA00022737"/>
    </source>
</evidence>
<keyword evidence="9" id="KW-0804">Transcription</keyword>
<evidence type="ECO:0000256" key="1">
    <source>
        <dbReference type="ARBA" id="ARBA00004123"/>
    </source>
</evidence>
<proteinExistence type="inferred from homology"/>
<accession>A0AAW1V8E3</accession>
<dbReference type="InterPro" id="IPR022755">
    <property type="entry name" value="Znf_C2H2_jaz"/>
</dbReference>
<dbReference type="GO" id="GO:0008270">
    <property type="term" value="F:zinc ion binding"/>
    <property type="evidence" value="ECO:0007669"/>
    <property type="project" value="UniProtKB-KW"/>
</dbReference>
<evidence type="ECO:0000313" key="14">
    <source>
        <dbReference type="Proteomes" id="UP001431783"/>
    </source>
</evidence>
<sequence length="100" mass="11892">MSVKNTFINLKFFCKYLHTHIEDRPFKCKLCPIGFTEENYLNDHMRTHVPNEQKHNECKVCMKRFIHPKHAQICGEKPFICKMCNKGCYTENSLLKHESS</sequence>
<comment type="subcellular location">
    <subcellularLocation>
        <location evidence="1">Nucleus</location>
    </subcellularLocation>
</comment>
<keyword evidence="7" id="KW-0805">Transcription regulation</keyword>
<name>A0AAW1V8E3_9CUCU</name>
<dbReference type="Pfam" id="PF00096">
    <property type="entry name" value="zf-C2H2"/>
    <property type="match status" value="1"/>
</dbReference>
<organism evidence="13 14">
    <name type="scientific">Henosepilachna vigintioctopunctata</name>
    <dbReference type="NCBI Taxonomy" id="420089"/>
    <lineage>
        <taxon>Eukaryota</taxon>
        <taxon>Metazoa</taxon>
        <taxon>Ecdysozoa</taxon>
        <taxon>Arthropoda</taxon>
        <taxon>Hexapoda</taxon>
        <taxon>Insecta</taxon>
        <taxon>Pterygota</taxon>
        <taxon>Neoptera</taxon>
        <taxon>Endopterygota</taxon>
        <taxon>Coleoptera</taxon>
        <taxon>Polyphaga</taxon>
        <taxon>Cucujiformia</taxon>
        <taxon>Coccinelloidea</taxon>
        <taxon>Coccinellidae</taxon>
        <taxon>Epilachninae</taxon>
        <taxon>Epilachnini</taxon>
        <taxon>Henosepilachna</taxon>
    </lineage>
</organism>
<evidence type="ECO:0000256" key="11">
    <source>
        <dbReference type="PROSITE-ProRule" id="PRU00042"/>
    </source>
</evidence>
<dbReference type="Gene3D" id="3.30.160.60">
    <property type="entry name" value="Classic Zinc Finger"/>
    <property type="match status" value="2"/>
</dbReference>
<dbReference type="GO" id="GO:0005634">
    <property type="term" value="C:nucleus"/>
    <property type="evidence" value="ECO:0007669"/>
    <property type="project" value="UniProtKB-SubCell"/>
</dbReference>
<keyword evidence="8" id="KW-0238">DNA-binding</keyword>
<dbReference type="FunFam" id="3.30.160.60:FF:001370">
    <property type="entry name" value="Zinc finger protein"/>
    <property type="match status" value="1"/>
</dbReference>
<dbReference type="PROSITE" id="PS50157">
    <property type="entry name" value="ZINC_FINGER_C2H2_2"/>
    <property type="match status" value="1"/>
</dbReference>
<dbReference type="Pfam" id="PF12171">
    <property type="entry name" value="zf-C2H2_jaz"/>
    <property type="match status" value="1"/>
</dbReference>
<dbReference type="Proteomes" id="UP001431783">
    <property type="component" value="Unassembled WGS sequence"/>
</dbReference>
<protein>
    <recommendedName>
        <fullName evidence="12">C2H2-type domain-containing protein</fullName>
    </recommendedName>
</protein>
<reference evidence="13 14" key="1">
    <citation type="submission" date="2023-03" db="EMBL/GenBank/DDBJ databases">
        <title>Genome insight into feeding habits of ladybird beetles.</title>
        <authorList>
            <person name="Li H.-S."/>
            <person name="Huang Y.-H."/>
            <person name="Pang H."/>
        </authorList>
    </citation>
    <scope>NUCLEOTIDE SEQUENCE [LARGE SCALE GENOMIC DNA]</scope>
    <source>
        <strain evidence="13">SYSU_2023b</strain>
        <tissue evidence="13">Whole body</tissue>
    </source>
</reference>
<evidence type="ECO:0000259" key="12">
    <source>
        <dbReference type="PROSITE" id="PS50157"/>
    </source>
</evidence>
<evidence type="ECO:0000256" key="7">
    <source>
        <dbReference type="ARBA" id="ARBA00023015"/>
    </source>
</evidence>
<evidence type="ECO:0000256" key="10">
    <source>
        <dbReference type="ARBA" id="ARBA00023242"/>
    </source>
</evidence>
<dbReference type="EMBL" id="JARQZJ010000121">
    <property type="protein sequence ID" value="KAK9888572.1"/>
    <property type="molecule type" value="Genomic_DNA"/>
</dbReference>
<evidence type="ECO:0000256" key="6">
    <source>
        <dbReference type="ARBA" id="ARBA00022833"/>
    </source>
</evidence>
<keyword evidence="10" id="KW-0539">Nucleus</keyword>
<evidence type="ECO:0000256" key="3">
    <source>
        <dbReference type="ARBA" id="ARBA00022723"/>
    </source>
</evidence>
<feature type="domain" description="C2H2-type" evidence="12">
    <location>
        <begin position="26"/>
        <end position="53"/>
    </location>
</feature>